<evidence type="ECO:0000313" key="1">
    <source>
        <dbReference type="EMBL" id="MCI48652.1"/>
    </source>
</evidence>
<reference evidence="1 2" key="1">
    <citation type="journal article" date="2018" name="Front. Plant Sci.">
        <title>Red Clover (Trifolium pratense) and Zigzag Clover (T. medium) - A Picture of Genomic Similarities and Differences.</title>
        <authorList>
            <person name="Dluhosova J."/>
            <person name="Istvanek J."/>
            <person name="Nedelnik J."/>
            <person name="Repkova J."/>
        </authorList>
    </citation>
    <scope>NUCLEOTIDE SEQUENCE [LARGE SCALE GENOMIC DNA]</scope>
    <source>
        <strain evidence="2">cv. 10/8</strain>
        <tissue evidence="1">Leaf</tissue>
    </source>
</reference>
<dbReference type="AlphaFoldDB" id="A0A392SJN6"/>
<name>A0A392SJN6_9FABA</name>
<feature type="non-terminal residue" evidence="1">
    <location>
        <position position="56"/>
    </location>
</feature>
<keyword evidence="2" id="KW-1185">Reference proteome</keyword>
<proteinExistence type="predicted"/>
<dbReference type="Proteomes" id="UP000265520">
    <property type="component" value="Unassembled WGS sequence"/>
</dbReference>
<comment type="caution">
    <text evidence="1">The sequence shown here is derived from an EMBL/GenBank/DDBJ whole genome shotgun (WGS) entry which is preliminary data.</text>
</comment>
<organism evidence="1 2">
    <name type="scientific">Trifolium medium</name>
    <dbReference type="NCBI Taxonomy" id="97028"/>
    <lineage>
        <taxon>Eukaryota</taxon>
        <taxon>Viridiplantae</taxon>
        <taxon>Streptophyta</taxon>
        <taxon>Embryophyta</taxon>
        <taxon>Tracheophyta</taxon>
        <taxon>Spermatophyta</taxon>
        <taxon>Magnoliopsida</taxon>
        <taxon>eudicotyledons</taxon>
        <taxon>Gunneridae</taxon>
        <taxon>Pentapetalae</taxon>
        <taxon>rosids</taxon>
        <taxon>fabids</taxon>
        <taxon>Fabales</taxon>
        <taxon>Fabaceae</taxon>
        <taxon>Papilionoideae</taxon>
        <taxon>50 kb inversion clade</taxon>
        <taxon>NPAAA clade</taxon>
        <taxon>Hologalegina</taxon>
        <taxon>IRL clade</taxon>
        <taxon>Trifolieae</taxon>
        <taxon>Trifolium</taxon>
    </lineage>
</organism>
<accession>A0A392SJN6</accession>
<evidence type="ECO:0000313" key="2">
    <source>
        <dbReference type="Proteomes" id="UP000265520"/>
    </source>
</evidence>
<protein>
    <submittedName>
        <fullName evidence="1">Uncharacterized protein</fullName>
    </submittedName>
</protein>
<dbReference type="EMBL" id="LXQA010389530">
    <property type="protein sequence ID" value="MCI48652.1"/>
    <property type="molecule type" value="Genomic_DNA"/>
</dbReference>
<sequence>MKNSKFRTICWFLRVAPEDAARCAEKGERAGMVSVSCASRRAMWRVAPVTKGSTLE</sequence>